<dbReference type="Proteomes" id="UP001419268">
    <property type="component" value="Unassembled WGS sequence"/>
</dbReference>
<comment type="caution">
    <text evidence="1">The sequence shown here is derived from an EMBL/GenBank/DDBJ whole genome shotgun (WGS) entry which is preliminary data.</text>
</comment>
<accession>A0AAP0KA82</accession>
<gene>
    <name evidence="1" type="ORF">Scep_006735</name>
</gene>
<organism evidence="1 2">
    <name type="scientific">Stephania cephalantha</name>
    <dbReference type="NCBI Taxonomy" id="152367"/>
    <lineage>
        <taxon>Eukaryota</taxon>
        <taxon>Viridiplantae</taxon>
        <taxon>Streptophyta</taxon>
        <taxon>Embryophyta</taxon>
        <taxon>Tracheophyta</taxon>
        <taxon>Spermatophyta</taxon>
        <taxon>Magnoliopsida</taxon>
        <taxon>Ranunculales</taxon>
        <taxon>Menispermaceae</taxon>
        <taxon>Menispermoideae</taxon>
        <taxon>Cissampelideae</taxon>
        <taxon>Stephania</taxon>
    </lineage>
</organism>
<sequence length="86" mass="9787">MENCPLTVESSEKEAEELLLEVGESNDKPKKLKFCLIGRFHTDKSIHFDSMKNQKSDGQISGTRNCLTVVECPSSRYIFQFDHSFG</sequence>
<name>A0AAP0KA82_9MAGN</name>
<reference evidence="1 2" key="1">
    <citation type="submission" date="2024-01" db="EMBL/GenBank/DDBJ databases">
        <title>Genome assemblies of Stephania.</title>
        <authorList>
            <person name="Yang L."/>
        </authorList>
    </citation>
    <scope>NUCLEOTIDE SEQUENCE [LARGE SCALE GENOMIC DNA]</scope>
    <source>
        <strain evidence="1">JXDWG</strain>
        <tissue evidence="1">Leaf</tissue>
    </source>
</reference>
<dbReference type="EMBL" id="JBBNAG010000003">
    <property type="protein sequence ID" value="KAK9147978.1"/>
    <property type="molecule type" value="Genomic_DNA"/>
</dbReference>
<evidence type="ECO:0000313" key="1">
    <source>
        <dbReference type="EMBL" id="KAK9147978.1"/>
    </source>
</evidence>
<protein>
    <submittedName>
        <fullName evidence="1">Uncharacterized protein</fullName>
    </submittedName>
</protein>
<evidence type="ECO:0000313" key="2">
    <source>
        <dbReference type="Proteomes" id="UP001419268"/>
    </source>
</evidence>
<keyword evidence="2" id="KW-1185">Reference proteome</keyword>
<dbReference type="AlphaFoldDB" id="A0AAP0KA82"/>
<proteinExistence type="predicted"/>